<dbReference type="InterPro" id="IPR019087">
    <property type="entry name" value="Med15_N"/>
</dbReference>
<protein>
    <recommendedName>
        <fullName evidence="3 9">Mediator of RNA polymerase II transcription subunit 15</fullName>
    </recommendedName>
    <alternativeName>
        <fullName evidence="8 9">Mediator complex subunit 15</fullName>
    </alternativeName>
</protein>
<dbReference type="Pfam" id="PF09606">
    <property type="entry name" value="Med15_N"/>
    <property type="match status" value="1"/>
</dbReference>
<evidence type="ECO:0000256" key="1">
    <source>
        <dbReference type="ARBA" id="ARBA00004123"/>
    </source>
</evidence>
<keyword evidence="6 9" id="KW-0804">Transcription</keyword>
<evidence type="ECO:0000256" key="10">
    <source>
        <dbReference type="SAM" id="MobiDB-lite"/>
    </source>
</evidence>
<reference evidence="13 14" key="1">
    <citation type="journal article" date="2015" name="Genome Biol.">
        <title>Comparative genomics of Steinernema reveals deeply conserved gene regulatory networks.</title>
        <authorList>
            <person name="Dillman A.R."/>
            <person name="Macchietto M."/>
            <person name="Porter C.F."/>
            <person name="Rogers A."/>
            <person name="Williams B."/>
            <person name="Antoshechkin I."/>
            <person name="Lee M.M."/>
            <person name="Goodwin Z."/>
            <person name="Lu X."/>
            <person name="Lewis E.E."/>
            <person name="Goodrich-Blair H."/>
            <person name="Stock S.P."/>
            <person name="Adams B.J."/>
            <person name="Sternberg P.W."/>
            <person name="Mortazavi A."/>
        </authorList>
    </citation>
    <scope>NUCLEOTIDE SEQUENCE [LARGE SCALE GENOMIC DNA]</scope>
    <source>
        <strain evidence="13 14">ALL</strain>
    </source>
</reference>
<feature type="region of interest" description="Disordered" evidence="10">
    <location>
        <begin position="242"/>
        <end position="301"/>
    </location>
</feature>
<comment type="caution">
    <text evidence="13">The sequence shown here is derived from an EMBL/GenBank/DDBJ whole genome shotgun (WGS) entry which is preliminary data.</text>
</comment>
<evidence type="ECO:0000256" key="8">
    <source>
        <dbReference type="ARBA" id="ARBA00032016"/>
    </source>
</evidence>
<feature type="domain" description="ARC105/Med15 mediator subunit C-terminal" evidence="12">
    <location>
        <begin position="655"/>
        <end position="755"/>
    </location>
</feature>
<feature type="region of interest" description="Disordered" evidence="10">
    <location>
        <begin position="88"/>
        <end position="125"/>
    </location>
</feature>
<feature type="domain" description="Mediator of RNA polymerase II transcription subunit 15 N-terminal" evidence="11">
    <location>
        <begin position="4"/>
        <end position="77"/>
    </location>
</feature>
<comment type="function">
    <text evidence="9">Component of the Mediator complex, a coactivator involved in the regulated transcription of nearly all RNA polymerase II-dependent genes. Mediator functions as a bridge to convey information from gene-specific regulatory proteins to the basal RNA polymerase II transcription machinery. Mediator is recruited to promoters by direct interactions with regulatory proteins and serves as a scaffold for the assembly of a functional preinitiation complex with RNA polymerase II and the general transcription factors.</text>
</comment>
<keyword evidence="14" id="KW-1185">Reference proteome</keyword>
<evidence type="ECO:0000259" key="12">
    <source>
        <dbReference type="Pfam" id="PF21539"/>
    </source>
</evidence>
<evidence type="ECO:0000313" key="13">
    <source>
        <dbReference type="EMBL" id="TKR76090.1"/>
    </source>
</evidence>
<sequence>MSSEDDWPSQVFRDNVISRLEPELARNRQNAPNLPVPGDARQVEEYVFQKCVSKDEYMRTIAKVINAINCNSKSAAVPSVLQQPARMGAAGNGINGTNGQTQQNPVISPNNSYRPTGVPPDPQPTHQQRAQAAAAANNVNQFGANAQGAQGALANAAGGNPLGQPPPMMGGPGGPVPAVNGISPQQHGAGQAQQHPMQQEVIAFRGTHLNKGVIRKRRRDAHTITCVQNLLLSIFLPTVQPGPSTTTSAHNEQLSQPNDERLRHTATKRLRHESIRRLRRSFQDQQRHRPGPGERPSQGEPALWQQNSQQNQPINPMYMQSAMMPPYGNNMDHQMHPQYAHINQMNASNQQTTPSSASSSSVLENLINQPQYANQGGAMSMTSTSSTNSRMATNVEFPLGNMHAAMGGGSSAENGSDMTPAERLKYDEKIKELRTYLPPLRARYTDMRKQQKHEVAEKFDVFINVLEGRKVLNLEYLNNFESWIMRKRDLLVNPPRPFEYANQAGMMQQGPYAQMGQVGYGNAPGPQRAGRINSGGIGMPPHQNQWPQNTYDNSGIMHPGFNPHNNRTQPYQIPQRHMQAQQAQQQQHMMMTPPTNSMQPPQFSMPPTSSSTAIEDLYVDDFLPTPLETVSQSNIGSLSCFNSSNATPGTLMNLNEDARHELNVLNERFSADPTTECTMDHVIVKCTMRFRTELPSLRLVVPRTYPQDRVQIERVPLDLDSFYYDDIQNAVYDNFSKITVRSIADALNAWESSVNSYYANANDNSMNRQNTTANLNFDELLSSSADFDGDL</sequence>
<name>A0A4U5N1H0_STECR</name>
<evidence type="ECO:0000256" key="3">
    <source>
        <dbReference type="ARBA" id="ARBA00019613"/>
    </source>
</evidence>
<dbReference type="Gene3D" id="1.10.246.20">
    <property type="entry name" value="Coactivator CBP, KIX domain"/>
    <property type="match status" value="1"/>
</dbReference>
<dbReference type="OrthoDB" id="10055322at2759"/>
<dbReference type="FunFam" id="1.10.246.20:FF:000006">
    <property type="entry name" value="Mediator of RNA polymerase II transcription subunit 15"/>
    <property type="match status" value="1"/>
</dbReference>
<dbReference type="GO" id="GO:0006355">
    <property type="term" value="P:regulation of DNA-templated transcription"/>
    <property type="evidence" value="ECO:0007669"/>
    <property type="project" value="InterPro"/>
</dbReference>
<comment type="subcellular location">
    <subcellularLocation>
        <location evidence="1 9">Nucleus</location>
    </subcellularLocation>
</comment>
<evidence type="ECO:0000256" key="2">
    <source>
        <dbReference type="ARBA" id="ARBA00009807"/>
    </source>
</evidence>
<dbReference type="InterPro" id="IPR048386">
    <property type="entry name" value="Med15_C"/>
</dbReference>
<gene>
    <name evidence="9" type="primary">MED15</name>
    <name evidence="13" type="ORF">L596_017285</name>
</gene>
<evidence type="ECO:0000256" key="4">
    <source>
        <dbReference type="ARBA" id="ARBA00023015"/>
    </source>
</evidence>
<comment type="subunit">
    <text evidence="9">Component of the Mediator complex.</text>
</comment>
<dbReference type="AlphaFoldDB" id="A0A4U5N1H0"/>
<keyword evidence="7 9" id="KW-0539">Nucleus</keyword>
<evidence type="ECO:0000256" key="7">
    <source>
        <dbReference type="ARBA" id="ARBA00023242"/>
    </source>
</evidence>
<dbReference type="GO" id="GO:0003712">
    <property type="term" value="F:transcription coregulator activity"/>
    <property type="evidence" value="ECO:0007669"/>
    <property type="project" value="InterPro"/>
</dbReference>
<organism evidence="13 14">
    <name type="scientific">Steinernema carpocapsae</name>
    <name type="common">Entomopathogenic nematode</name>
    <dbReference type="NCBI Taxonomy" id="34508"/>
    <lineage>
        <taxon>Eukaryota</taxon>
        <taxon>Metazoa</taxon>
        <taxon>Ecdysozoa</taxon>
        <taxon>Nematoda</taxon>
        <taxon>Chromadorea</taxon>
        <taxon>Rhabditida</taxon>
        <taxon>Tylenchina</taxon>
        <taxon>Panagrolaimomorpha</taxon>
        <taxon>Strongyloidoidea</taxon>
        <taxon>Steinernematidae</taxon>
        <taxon>Steinernema</taxon>
    </lineage>
</organism>
<dbReference type="Pfam" id="PF21539">
    <property type="entry name" value="Med15_C"/>
    <property type="match status" value="1"/>
</dbReference>
<feature type="compositionally biased region" description="Polar residues" evidence="10">
    <location>
        <begin position="105"/>
        <end position="114"/>
    </location>
</feature>
<comment type="similarity">
    <text evidence="2 9">Belongs to the Mediator complex subunit 15 family.</text>
</comment>
<evidence type="ECO:0000259" key="11">
    <source>
        <dbReference type="Pfam" id="PF09606"/>
    </source>
</evidence>
<evidence type="ECO:0000256" key="6">
    <source>
        <dbReference type="ARBA" id="ARBA00023163"/>
    </source>
</evidence>
<feature type="compositionally biased region" description="Polar residues" evidence="10">
    <location>
        <begin position="242"/>
        <end position="257"/>
    </location>
</feature>
<evidence type="ECO:0000313" key="14">
    <source>
        <dbReference type="Proteomes" id="UP000298663"/>
    </source>
</evidence>
<evidence type="ECO:0000256" key="9">
    <source>
        <dbReference type="RuleBase" id="RU364148"/>
    </source>
</evidence>
<evidence type="ECO:0000256" key="5">
    <source>
        <dbReference type="ARBA" id="ARBA00023159"/>
    </source>
</evidence>
<proteinExistence type="inferred from homology"/>
<keyword evidence="5 9" id="KW-0010">Activator</keyword>
<reference evidence="13 14" key="2">
    <citation type="journal article" date="2019" name="G3 (Bethesda)">
        <title>Hybrid Assembly of the Genome of the Entomopathogenic Nematode Steinernema carpocapsae Identifies the X-Chromosome.</title>
        <authorList>
            <person name="Serra L."/>
            <person name="Macchietto M."/>
            <person name="Macias-Munoz A."/>
            <person name="McGill C.J."/>
            <person name="Rodriguez I.M."/>
            <person name="Rodriguez B."/>
            <person name="Murad R."/>
            <person name="Mortazavi A."/>
        </authorList>
    </citation>
    <scope>NUCLEOTIDE SEQUENCE [LARGE SCALE GENOMIC DNA]</scope>
    <source>
        <strain evidence="13 14">ALL</strain>
    </source>
</reference>
<dbReference type="InterPro" id="IPR036529">
    <property type="entry name" value="KIX_dom_sf"/>
</dbReference>
<feature type="compositionally biased region" description="Basic and acidic residues" evidence="10">
    <location>
        <begin position="272"/>
        <end position="287"/>
    </location>
</feature>
<keyword evidence="4 9" id="KW-0805">Transcription regulation</keyword>
<dbReference type="Proteomes" id="UP000298663">
    <property type="component" value="Unassembled WGS sequence"/>
</dbReference>
<dbReference type="GO" id="GO:0005634">
    <property type="term" value="C:nucleus"/>
    <property type="evidence" value="ECO:0007669"/>
    <property type="project" value="UniProtKB-SubCell"/>
</dbReference>
<dbReference type="EMBL" id="AZBU02000005">
    <property type="protein sequence ID" value="TKR76090.1"/>
    <property type="molecule type" value="Genomic_DNA"/>
</dbReference>
<accession>A0A4U5N1H0</accession>